<evidence type="ECO:0000259" key="1">
    <source>
        <dbReference type="Pfam" id="PF17836"/>
    </source>
</evidence>
<dbReference type="Pfam" id="PF17836">
    <property type="entry name" value="PglD_N"/>
    <property type="match status" value="1"/>
</dbReference>
<gene>
    <name evidence="2" type="ORF">P7H27_07395</name>
</gene>
<keyword evidence="3" id="KW-1185">Reference proteome</keyword>
<dbReference type="InterPro" id="IPR050179">
    <property type="entry name" value="Trans_hexapeptide_repeat"/>
</dbReference>
<dbReference type="SUPFAM" id="SSF51161">
    <property type="entry name" value="Trimeric LpxA-like enzymes"/>
    <property type="match status" value="1"/>
</dbReference>
<accession>A0ABU3FA86</accession>
<dbReference type="NCBIfam" id="TIGR03570">
    <property type="entry name" value="NeuD_NnaD"/>
    <property type="match status" value="1"/>
</dbReference>
<reference evidence="2" key="1">
    <citation type="submission" date="2023-03" db="EMBL/GenBank/DDBJ databases">
        <authorList>
            <person name="Shen W."/>
            <person name="Cai J."/>
        </authorList>
    </citation>
    <scope>NUCLEOTIDE SEQUENCE</scope>
    <source>
        <strain evidence="2">P66-3</strain>
    </source>
</reference>
<organism evidence="2 3">
    <name type="scientific">Enterococcus xiangfangensis</name>
    <dbReference type="NCBI Taxonomy" id="1296537"/>
    <lineage>
        <taxon>Bacteria</taxon>
        <taxon>Bacillati</taxon>
        <taxon>Bacillota</taxon>
        <taxon>Bacilli</taxon>
        <taxon>Lactobacillales</taxon>
        <taxon>Enterococcaceae</taxon>
        <taxon>Enterococcus</taxon>
    </lineage>
</organism>
<dbReference type="InterPro" id="IPR041561">
    <property type="entry name" value="PglD_N"/>
</dbReference>
<dbReference type="Proteomes" id="UP001181046">
    <property type="component" value="Unassembled WGS sequence"/>
</dbReference>
<dbReference type="InterPro" id="IPR020019">
    <property type="entry name" value="AcTrfase_PglD-like"/>
</dbReference>
<feature type="domain" description="PglD N-terminal" evidence="1">
    <location>
        <begin position="2"/>
        <end position="80"/>
    </location>
</feature>
<dbReference type="EMBL" id="JARQAJ010000004">
    <property type="protein sequence ID" value="MDT2759586.1"/>
    <property type="molecule type" value="Genomic_DNA"/>
</dbReference>
<dbReference type="RefSeq" id="WP_311829957.1">
    <property type="nucleotide sequence ID" value="NZ_JARQAJ010000004.1"/>
</dbReference>
<dbReference type="InterPro" id="IPR011004">
    <property type="entry name" value="Trimer_LpxA-like_sf"/>
</dbReference>
<dbReference type="CDD" id="cd03360">
    <property type="entry name" value="LbH_AT_putative"/>
    <property type="match status" value="1"/>
</dbReference>
<comment type="caution">
    <text evidence="2">The sequence shown here is derived from an EMBL/GenBank/DDBJ whole genome shotgun (WGS) entry which is preliminary data.</text>
</comment>
<protein>
    <submittedName>
        <fullName evidence="2">Acetyltransferase</fullName>
    </submittedName>
</protein>
<proteinExistence type="predicted"/>
<name>A0ABU3FA86_9ENTE</name>
<evidence type="ECO:0000313" key="3">
    <source>
        <dbReference type="Proteomes" id="UP001181046"/>
    </source>
</evidence>
<dbReference type="Gene3D" id="3.40.50.20">
    <property type="match status" value="1"/>
</dbReference>
<dbReference type="Gene3D" id="2.160.10.10">
    <property type="entry name" value="Hexapeptide repeat proteins"/>
    <property type="match status" value="1"/>
</dbReference>
<evidence type="ECO:0000313" key="2">
    <source>
        <dbReference type="EMBL" id="MDT2759586.1"/>
    </source>
</evidence>
<dbReference type="PANTHER" id="PTHR43300">
    <property type="entry name" value="ACETYLTRANSFERASE"/>
    <property type="match status" value="1"/>
</dbReference>
<sequence>MEIIIVGAGGFAKEIAFLLARLPEHELVGFVDDNYDSISKKVYGKPVIGPVEILERYQKRIGVVIGIAKPAIKKRIYQQLSSNPNLVYPNLIDPNVLLGYQVTFGVGNVVMANSTFTADIQFGDFNMINIGSTIGHDTAMGDFNTLYPTINVSGNVRIGNENEIGVGTKIIQGIRIGDQNIIGAGTVLIRDADNRGKYVGVPAKEIESW</sequence>
<dbReference type="PANTHER" id="PTHR43300:SF7">
    <property type="entry name" value="UDP-N-ACETYLBACILLOSAMINE N-ACETYLTRANSFERASE"/>
    <property type="match status" value="1"/>
</dbReference>